<dbReference type="SMART" id="SM00382">
    <property type="entry name" value="AAA"/>
    <property type="match status" value="1"/>
</dbReference>
<dbReference type="InterPro" id="IPR027417">
    <property type="entry name" value="P-loop_NTPase"/>
</dbReference>
<evidence type="ECO:0000256" key="1">
    <source>
        <dbReference type="ARBA" id="ARBA00022448"/>
    </source>
</evidence>
<dbReference type="Proteomes" id="UP000243024">
    <property type="component" value="Unassembled WGS sequence"/>
</dbReference>
<keyword evidence="1" id="KW-0813">Transport</keyword>
<evidence type="ECO:0000313" key="5">
    <source>
        <dbReference type="EMBL" id="OAR04773.1"/>
    </source>
</evidence>
<dbReference type="GO" id="GO:0016887">
    <property type="term" value="F:ATP hydrolysis activity"/>
    <property type="evidence" value="ECO:0007669"/>
    <property type="project" value="InterPro"/>
</dbReference>
<dbReference type="Pfam" id="PF00005">
    <property type="entry name" value="ABC_tran"/>
    <property type="match status" value="1"/>
</dbReference>
<dbReference type="AlphaFoldDB" id="A0A132N7V1"/>
<dbReference type="GO" id="GO:0055052">
    <property type="term" value="C:ATP-binding cassette (ABC) transporter complex, substrate-binding subunit-containing"/>
    <property type="evidence" value="ECO:0007669"/>
    <property type="project" value="TreeGrafter"/>
</dbReference>
<dbReference type="Gene3D" id="2.40.50.100">
    <property type="match status" value="1"/>
</dbReference>
<comment type="caution">
    <text evidence="5">The sequence shown here is derived from an EMBL/GenBank/DDBJ whole genome shotgun (WGS) entry which is preliminary data.</text>
</comment>
<keyword evidence="2" id="KW-0547">Nucleotide-binding</keyword>
<keyword evidence="6" id="KW-1185">Reference proteome</keyword>
<dbReference type="InterPro" id="IPR017871">
    <property type="entry name" value="ABC_transporter-like_CS"/>
</dbReference>
<dbReference type="InterPro" id="IPR008995">
    <property type="entry name" value="Mo/tungstate-bd_C_term_dom"/>
</dbReference>
<dbReference type="PANTHER" id="PTHR43875:SF1">
    <property type="entry name" value="OSMOPROTECTIVE COMPOUNDS UPTAKE ATP-BINDING PROTEIN GGTA"/>
    <property type="match status" value="1"/>
</dbReference>
<dbReference type="EMBL" id="JXBB01000012">
    <property type="protein sequence ID" value="OAR04773.1"/>
    <property type="molecule type" value="Genomic_DNA"/>
</dbReference>
<reference evidence="5 6" key="1">
    <citation type="submission" date="2015-09" db="EMBL/GenBank/DDBJ databases">
        <title>Draft genome sequence of Hydrogenibacillus schlegelii DSM 2000.</title>
        <authorList>
            <person name="Hemp J."/>
        </authorList>
    </citation>
    <scope>NUCLEOTIDE SEQUENCE [LARGE SCALE GENOMIC DNA]</scope>
    <source>
        <strain evidence="5 6">MA 48</strain>
    </source>
</reference>
<accession>A0A132N7V1</accession>
<evidence type="ECO:0000313" key="6">
    <source>
        <dbReference type="Proteomes" id="UP000243024"/>
    </source>
</evidence>
<dbReference type="InterPro" id="IPR013611">
    <property type="entry name" value="Transp-assoc_OB_typ2"/>
</dbReference>
<dbReference type="Pfam" id="PF08402">
    <property type="entry name" value="TOBE_2"/>
    <property type="match status" value="1"/>
</dbReference>
<dbReference type="InterPro" id="IPR047641">
    <property type="entry name" value="ABC_transpr_MalK/UgpC-like"/>
</dbReference>
<dbReference type="SUPFAM" id="SSF50331">
    <property type="entry name" value="MOP-like"/>
    <property type="match status" value="1"/>
</dbReference>
<proteinExistence type="predicted"/>
<name>A0A132N7V1_HYDSH</name>
<dbReference type="Gene3D" id="2.40.50.140">
    <property type="entry name" value="Nucleic acid-binding proteins"/>
    <property type="match status" value="1"/>
</dbReference>
<evidence type="ECO:0000256" key="2">
    <source>
        <dbReference type="ARBA" id="ARBA00022741"/>
    </source>
</evidence>
<evidence type="ECO:0000259" key="4">
    <source>
        <dbReference type="PROSITE" id="PS50893"/>
    </source>
</evidence>
<gene>
    <name evidence="5" type="ORF">SA87_09120</name>
</gene>
<dbReference type="SUPFAM" id="SSF52540">
    <property type="entry name" value="P-loop containing nucleoside triphosphate hydrolases"/>
    <property type="match status" value="1"/>
</dbReference>
<dbReference type="PANTHER" id="PTHR43875">
    <property type="entry name" value="MALTODEXTRIN IMPORT ATP-BINDING PROTEIN MSMX"/>
    <property type="match status" value="1"/>
</dbReference>
<protein>
    <recommendedName>
        <fullName evidence="4">ABC transporter domain-containing protein</fullName>
    </recommendedName>
</protein>
<dbReference type="InterPro" id="IPR012340">
    <property type="entry name" value="NA-bd_OB-fold"/>
</dbReference>
<dbReference type="FunFam" id="3.40.50.300:FF:000042">
    <property type="entry name" value="Maltose/maltodextrin ABC transporter, ATP-binding protein"/>
    <property type="match status" value="1"/>
</dbReference>
<dbReference type="Gene3D" id="3.40.50.300">
    <property type="entry name" value="P-loop containing nucleotide triphosphate hydrolases"/>
    <property type="match status" value="1"/>
</dbReference>
<dbReference type="InterPro" id="IPR003439">
    <property type="entry name" value="ABC_transporter-like_ATP-bd"/>
</dbReference>
<evidence type="ECO:0000256" key="3">
    <source>
        <dbReference type="ARBA" id="ARBA00022840"/>
    </source>
</evidence>
<dbReference type="GO" id="GO:0140359">
    <property type="term" value="F:ABC-type transporter activity"/>
    <property type="evidence" value="ECO:0007669"/>
    <property type="project" value="UniProtKB-ARBA"/>
</dbReference>
<dbReference type="InterPro" id="IPR003593">
    <property type="entry name" value="AAA+_ATPase"/>
</dbReference>
<dbReference type="STRING" id="1484.SA87_09120"/>
<feature type="domain" description="ABC transporter" evidence="4">
    <location>
        <begin position="1"/>
        <end position="224"/>
    </location>
</feature>
<dbReference type="GO" id="GO:0005524">
    <property type="term" value="F:ATP binding"/>
    <property type="evidence" value="ECO:0007669"/>
    <property type="project" value="UniProtKB-KW"/>
</dbReference>
<dbReference type="PROSITE" id="PS00211">
    <property type="entry name" value="ABC_TRANSPORTER_1"/>
    <property type="match status" value="1"/>
</dbReference>
<keyword evidence="3" id="KW-0067">ATP-binding</keyword>
<dbReference type="PROSITE" id="PS50893">
    <property type="entry name" value="ABC_TRANSPORTER_2"/>
    <property type="match status" value="1"/>
</dbReference>
<organism evidence="5 6">
    <name type="scientific">Hydrogenibacillus schlegelii</name>
    <name type="common">Bacillus schlegelii</name>
    <dbReference type="NCBI Taxonomy" id="1484"/>
    <lineage>
        <taxon>Bacteria</taxon>
        <taxon>Bacillati</taxon>
        <taxon>Bacillota</taxon>
        <taxon>Bacilli</taxon>
        <taxon>Bacillales</taxon>
        <taxon>Bacillales Family X. Incertae Sedis</taxon>
        <taxon>Hydrogenibacillus</taxon>
    </lineage>
</organism>
<sequence length="373" mass="40613">MRFGDVTAVDRLDAVIESGELVALLGPSGCGKTTTLFLLAGLYRPTAGVIRFDGAVVNDVPPERREIGMVFQNYALYPHMTAFDNIAFPLKVQKIPKNRRREMVLEMARLVRIESLLERKPAQLSGGQQQRVAIARALVKRPKLLLLDEPLSNLDARLRLEMREEIRRIVSNVGITTVFVTHDQEEAMSLADRILLMREGRKVQCDAPDMLYLRPAHRFVAEFLGNPPINLLSARVGAGGRCLLLNGGTPLTDLPEDIEPLPPETPVVVGIRPEDFRLEAAGVALGDPSACRGKIAGRVAVRETTGRETLLRVETCAGAVRVLAPTGKAPHPGTAVVLTVEPSALHLFHPETGESLRKIPQGLPKAASGVQLA</sequence>